<gene>
    <name evidence="6" type="ORF">GCM10010466_25110</name>
</gene>
<accession>A0ABP6N1P5</accession>
<dbReference type="PANTHER" id="PTHR30349:SF90">
    <property type="entry name" value="TYROSINE RECOMBINASE XERD"/>
    <property type="match status" value="1"/>
</dbReference>
<evidence type="ECO:0000256" key="2">
    <source>
        <dbReference type="ARBA" id="ARBA00023172"/>
    </source>
</evidence>
<feature type="domain" description="Tyr recombinase" evidence="4">
    <location>
        <begin position="138"/>
        <end position="336"/>
    </location>
</feature>
<keyword evidence="1 3" id="KW-0238">DNA-binding</keyword>
<sequence length="361" mass="38420">MHNFTRVPLGTVVRMEAGVGDRDALVLMRVPEAVAEFVGSLRTKKLSVNTVAGYERDLRLVAEAAAGLAGVPVAELEVRALSGRLVRAAFAEFSGPRSPASVNRAWSAWNQFLTFCVAEGLLEGNPMAAVPRPRQPAKAPKPFLGDGTASVTLLERIAAGARKARDPWVERDLVVLALALVTGMRSAELLGLTLGSIGGSPGDRRIQVVGKGGRTRSLPIEPPVERLVERYLRSRMERFGVASLPRSAALLVDTSGEPLRRGGLQYLVRQCYRYAGVHDRVQRGTLVHALRHEFATRLAERGASAHELMELLGHSSIVTGQAYVASTAREVRRAAQGNPAYGVLGRLAAEDGGGAGAAGGS</sequence>
<comment type="caution">
    <text evidence="6">The sequence shown here is derived from an EMBL/GenBank/DDBJ whole genome shotgun (WGS) entry which is preliminary data.</text>
</comment>
<reference evidence="7" key="1">
    <citation type="journal article" date="2019" name="Int. J. Syst. Evol. Microbiol.">
        <title>The Global Catalogue of Microorganisms (GCM) 10K type strain sequencing project: providing services to taxonomists for standard genome sequencing and annotation.</title>
        <authorList>
            <consortium name="The Broad Institute Genomics Platform"/>
            <consortium name="The Broad Institute Genome Sequencing Center for Infectious Disease"/>
            <person name="Wu L."/>
            <person name="Ma J."/>
        </authorList>
    </citation>
    <scope>NUCLEOTIDE SEQUENCE [LARGE SCALE GENOMIC DNA]</scope>
    <source>
        <strain evidence="7">JCM 9373</strain>
    </source>
</reference>
<dbReference type="Gene3D" id="1.10.150.130">
    <property type="match status" value="1"/>
</dbReference>
<evidence type="ECO:0000313" key="6">
    <source>
        <dbReference type="EMBL" id="GAA3133497.1"/>
    </source>
</evidence>
<dbReference type="SUPFAM" id="SSF56349">
    <property type="entry name" value="DNA breaking-rejoining enzymes"/>
    <property type="match status" value="1"/>
</dbReference>
<dbReference type="InterPro" id="IPR044068">
    <property type="entry name" value="CB"/>
</dbReference>
<evidence type="ECO:0000259" key="5">
    <source>
        <dbReference type="PROSITE" id="PS51900"/>
    </source>
</evidence>
<dbReference type="Pfam" id="PF00589">
    <property type="entry name" value="Phage_integrase"/>
    <property type="match status" value="1"/>
</dbReference>
<dbReference type="Proteomes" id="UP001500320">
    <property type="component" value="Unassembled WGS sequence"/>
</dbReference>
<organism evidence="6 7">
    <name type="scientific">Planomonospora alba</name>
    <dbReference type="NCBI Taxonomy" id="161354"/>
    <lineage>
        <taxon>Bacteria</taxon>
        <taxon>Bacillati</taxon>
        <taxon>Actinomycetota</taxon>
        <taxon>Actinomycetes</taxon>
        <taxon>Streptosporangiales</taxon>
        <taxon>Streptosporangiaceae</taxon>
        <taxon>Planomonospora</taxon>
    </lineage>
</organism>
<keyword evidence="2" id="KW-0233">DNA recombination</keyword>
<dbReference type="Gene3D" id="1.10.443.10">
    <property type="entry name" value="Intergrase catalytic core"/>
    <property type="match status" value="1"/>
</dbReference>
<dbReference type="CDD" id="cd00397">
    <property type="entry name" value="DNA_BRE_C"/>
    <property type="match status" value="1"/>
</dbReference>
<dbReference type="PROSITE" id="PS51898">
    <property type="entry name" value="TYR_RECOMBINASE"/>
    <property type="match status" value="1"/>
</dbReference>
<dbReference type="InterPro" id="IPR011010">
    <property type="entry name" value="DNA_brk_join_enz"/>
</dbReference>
<proteinExistence type="predicted"/>
<dbReference type="InterPro" id="IPR010998">
    <property type="entry name" value="Integrase_recombinase_N"/>
</dbReference>
<dbReference type="InterPro" id="IPR050090">
    <property type="entry name" value="Tyrosine_recombinase_XerCD"/>
</dbReference>
<dbReference type="PANTHER" id="PTHR30349">
    <property type="entry name" value="PHAGE INTEGRASE-RELATED"/>
    <property type="match status" value="1"/>
</dbReference>
<evidence type="ECO:0000256" key="1">
    <source>
        <dbReference type="ARBA" id="ARBA00023125"/>
    </source>
</evidence>
<dbReference type="InterPro" id="IPR002104">
    <property type="entry name" value="Integrase_catalytic"/>
</dbReference>
<name>A0ABP6N1P5_9ACTN</name>
<evidence type="ECO:0000313" key="7">
    <source>
        <dbReference type="Proteomes" id="UP001500320"/>
    </source>
</evidence>
<dbReference type="EMBL" id="BAAAUT010000017">
    <property type="protein sequence ID" value="GAA3133497.1"/>
    <property type="molecule type" value="Genomic_DNA"/>
</dbReference>
<evidence type="ECO:0000256" key="3">
    <source>
        <dbReference type="PROSITE-ProRule" id="PRU01248"/>
    </source>
</evidence>
<protein>
    <submittedName>
        <fullName evidence="6">Tyrosine-type recombinase/integrase</fullName>
    </submittedName>
</protein>
<dbReference type="PROSITE" id="PS51900">
    <property type="entry name" value="CB"/>
    <property type="match status" value="1"/>
</dbReference>
<dbReference type="InterPro" id="IPR013762">
    <property type="entry name" value="Integrase-like_cat_sf"/>
</dbReference>
<keyword evidence="7" id="KW-1185">Reference proteome</keyword>
<feature type="domain" description="Core-binding (CB)" evidence="5">
    <location>
        <begin position="28"/>
        <end position="117"/>
    </location>
</feature>
<evidence type="ECO:0000259" key="4">
    <source>
        <dbReference type="PROSITE" id="PS51898"/>
    </source>
</evidence>